<sequence>MDPLLSDSPNSGAGVFSEIAFYVRVGRGTAFDGEIATIRAALSQLQCHLEKFTRSVILCGRYRAERSLCPARSRLWATVKALEDYSFQGARVSDDQRADPSFKYC</sequence>
<evidence type="ECO:0000313" key="2">
    <source>
        <dbReference type="Proteomes" id="UP001054945"/>
    </source>
</evidence>
<dbReference type="EMBL" id="BPLR01005701">
    <property type="protein sequence ID" value="GIY04345.1"/>
    <property type="molecule type" value="Genomic_DNA"/>
</dbReference>
<comment type="caution">
    <text evidence="1">The sequence shown here is derived from an EMBL/GenBank/DDBJ whole genome shotgun (WGS) entry which is preliminary data.</text>
</comment>
<organism evidence="1 2">
    <name type="scientific">Caerostris extrusa</name>
    <name type="common">Bark spider</name>
    <name type="synonym">Caerostris bankana</name>
    <dbReference type="NCBI Taxonomy" id="172846"/>
    <lineage>
        <taxon>Eukaryota</taxon>
        <taxon>Metazoa</taxon>
        <taxon>Ecdysozoa</taxon>
        <taxon>Arthropoda</taxon>
        <taxon>Chelicerata</taxon>
        <taxon>Arachnida</taxon>
        <taxon>Araneae</taxon>
        <taxon>Araneomorphae</taxon>
        <taxon>Entelegynae</taxon>
        <taxon>Araneoidea</taxon>
        <taxon>Araneidae</taxon>
        <taxon>Caerostris</taxon>
    </lineage>
</organism>
<evidence type="ECO:0000313" key="1">
    <source>
        <dbReference type="EMBL" id="GIY04345.1"/>
    </source>
</evidence>
<gene>
    <name evidence="1" type="ORF">CEXT_641961</name>
</gene>
<dbReference type="Proteomes" id="UP001054945">
    <property type="component" value="Unassembled WGS sequence"/>
</dbReference>
<name>A0AAV4Q5M7_CAEEX</name>
<proteinExistence type="predicted"/>
<reference evidence="1 2" key="1">
    <citation type="submission" date="2021-06" db="EMBL/GenBank/DDBJ databases">
        <title>Caerostris extrusa draft genome.</title>
        <authorList>
            <person name="Kono N."/>
            <person name="Arakawa K."/>
        </authorList>
    </citation>
    <scope>NUCLEOTIDE SEQUENCE [LARGE SCALE GENOMIC DNA]</scope>
</reference>
<accession>A0AAV4Q5M7</accession>
<dbReference type="AlphaFoldDB" id="A0AAV4Q5M7"/>
<keyword evidence="2" id="KW-1185">Reference proteome</keyword>
<protein>
    <submittedName>
        <fullName evidence="1">Uncharacterized protein</fullName>
    </submittedName>
</protein>